<dbReference type="AlphaFoldDB" id="A0A1J4RPN6"/>
<dbReference type="SUPFAM" id="SSF89095">
    <property type="entry name" value="GatB/YqeY motif"/>
    <property type="match status" value="1"/>
</dbReference>
<dbReference type="Proteomes" id="UP000182753">
    <property type="component" value="Unassembled WGS sequence"/>
</dbReference>
<dbReference type="InterPro" id="IPR003789">
    <property type="entry name" value="Asn/Gln_tRNA_amidoTrase-B-like"/>
</dbReference>
<dbReference type="InterPro" id="IPR042184">
    <property type="entry name" value="YqeY/Aim41_N"/>
</dbReference>
<dbReference type="InterPro" id="IPR019004">
    <property type="entry name" value="YqeY/Aim41"/>
</dbReference>
<dbReference type="PANTHER" id="PTHR28055:SF1">
    <property type="entry name" value="ALTERED INHERITANCE OF MITOCHONDRIA PROTEIN 41, MITOCHONDRIAL"/>
    <property type="match status" value="1"/>
</dbReference>
<dbReference type="GO" id="GO:0016884">
    <property type="term" value="F:carbon-nitrogen ligase activity, with glutamine as amido-N-donor"/>
    <property type="evidence" value="ECO:0007669"/>
    <property type="project" value="InterPro"/>
</dbReference>
<dbReference type="PANTHER" id="PTHR28055">
    <property type="entry name" value="ALTERED INHERITANCE OF MITOCHONDRIA PROTEIN 41, MITOCHONDRIAL"/>
    <property type="match status" value="1"/>
</dbReference>
<organism evidence="1 2">
    <name type="scientific">Candidatus Berkelbacteria bacterium CG1_02_42_45</name>
    <dbReference type="NCBI Taxonomy" id="1805036"/>
    <lineage>
        <taxon>Bacteria</taxon>
        <taxon>Candidatus Berkelbacteria</taxon>
    </lineage>
</organism>
<dbReference type="EMBL" id="MNUJ01000058">
    <property type="protein sequence ID" value="OIN88855.1"/>
    <property type="molecule type" value="Genomic_DNA"/>
</dbReference>
<reference evidence="1 2" key="1">
    <citation type="journal article" date="2016" name="Environ. Microbiol.">
        <title>Genomic resolution of a cold subsurface aquifer community provides metabolic insights for novel microbes adapted to high CO concentrations.</title>
        <authorList>
            <person name="Probst A.J."/>
            <person name="Castelle C.J."/>
            <person name="Singh A."/>
            <person name="Brown C.T."/>
            <person name="Anantharaman K."/>
            <person name="Sharon I."/>
            <person name="Hug L.A."/>
            <person name="Burstein D."/>
            <person name="Emerson J.B."/>
            <person name="Thomas B.C."/>
            <person name="Banfield J.F."/>
        </authorList>
    </citation>
    <scope>NUCLEOTIDE SEQUENCE [LARGE SCALE GENOMIC DNA]</scope>
    <source>
        <strain evidence="1">CG1_02_42_45</strain>
    </source>
</reference>
<evidence type="ECO:0000313" key="1">
    <source>
        <dbReference type="EMBL" id="OIN88855.1"/>
    </source>
</evidence>
<dbReference type="Gene3D" id="1.10.10.410">
    <property type="match status" value="1"/>
</dbReference>
<dbReference type="Pfam" id="PF09424">
    <property type="entry name" value="YqeY"/>
    <property type="match status" value="1"/>
</dbReference>
<sequence>MSLIDQIDTDFKDALKNKEAEKLSVLRMLKSSIKNFEIGEQKTATDDDAIRLIQREIKQRKDSIESYTSGGRAELAEKERGEAEILKKYLPQQLSSEEIVKIIEAAISEVGATTPADMGKVMGRVMSQVAGRADGSQVSTKVKELLSK</sequence>
<comment type="caution">
    <text evidence="1">The sequence shown here is derived from an EMBL/GenBank/DDBJ whole genome shotgun (WGS) entry which is preliminary data.</text>
</comment>
<accession>A0A1J4RPN6</accession>
<gene>
    <name evidence="1" type="ORF">AUJ40_02975</name>
</gene>
<dbReference type="InterPro" id="IPR023168">
    <property type="entry name" value="GatB_Yqey_C_2"/>
</dbReference>
<protein>
    <recommendedName>
        <fullName evidence="3">Glutamyl-tRNA amidotransferase</fullName>
    </recommendedName>
</protein>
<dbReference type="Gene3D" id="1.10.1510.10">
    <property type="entry name" value="Uncharacterised protein YqeY/AIM41 PF09424, N-terminal domain"/>
    <property type="match status" value="1"/>
</dbReference>
<evidence type="ECO:0000313" key="2">
    <source>
        <dbReference type="Proteomes" id="UP000182753"/>
    </source>
</evidence>
<evidence type="ECO:0008006" key="3">
    <source>
        <dbReference type="Google" id="ProtNLM"/>
    </source>
</evidence>
<name>A0A1J4RPN6_9BACT</name>
<proteinExistence type="predicted"/>